<dbReference type="SUPFAM" id="SSF53955">
    <property type="entry name" value="Lysozyme-like"/>
    <property type="match status" value="1"/>
</dbReference>
<evidence type="ECO:0000256" key="3">
    <source>
        <dbReference type="SAM" id="SignalP"/>
    </source>
</evidence>
<dbReference type="STRING" id="2035.RU06_06485"/>
<proteinExistence type="predicted"/>
<evidence type="ECO:0000256" key="1">
    <source>
        <dbReference type="SAM" id="Coils"/>
    </source>
</evidence>
<accession>A0A4R6DBY6</accession>
<dbReference type="Proteomes" id="UP000295764">
    <property type="component" value="Unassembled WGS sequence"/>
</dbReference>
<feature type="coiled-coil region" evidence="1">
    <location>
        <begin position="83"/>
        <end position="124"/>
    </location>
</feature>
<reference evidence="4 5" key="1">
    <citation type="submission" date="2019-03" db="EMBL/GenBank/DDBJ databases">
        <title>Genomic analyses of the natural microbiome of Caenorhabditis elegans.</title>
        <authorList>
            <person name="Samuel B."/>
        </authorList>
    </citation>
    <scope>NUCLEOTIDE SEQUENCE [LARGE SCALE GENOMIC DNA]</scope>
    <source>
        <strain evidence="4 5">JUb65</strain>
    </source>
</reference>
<name>A0A4R6DBY6_9MICO</name>
<feature type="coiled-coil region" evidence="1">
    <location>
        <begin position="214"/>
        <end position="241"/>
    </location>
</feature>
<organism evidence="4 5">
    <name type="scientific">Curtobacterium flaccumfaciens</name>
    <dbReference type="NCBI Taxonomy" id="2035"/>
    <lineage>
        <taxon>Bacteria</taxon>
        <taxon>Bacillati</taxon>
        <taxon>Actinomycetota</taxon>
        <taxon>Actinomycetes</taxon>
        <taxon>Micrococcales</taxon>
        <taxon>Microbacteriaceae</taxon>
        <taxon>Curtobacterium</taxon>
    </lineage>
</organism>
<feature type="signal peptide" evidence="3">
    <location>
        <begin position="1"/>
        <end position="27"/>
    </location>
</feature>
<evidence type="ECO:0000313" key="5">
    <source>
        <dbReference type="Proteomes" id="UP000295764"/>
    </source>
</evidence>
<dbReference type="GO" id="GO:0016787">
    <property type="term" value="F:hydrolase activity"/>
    <property type="evidence" value="ECO:0007669"/>
    <property type="project" value="UniProtKB-KW"/>
</dbReference>
<dbReference type="RefSeq" id="WP_166645780.1">
    <property type="nucleotide sequence ID" value="NZ_SNVW01000014.1"/>
</dbReference>
<protein>
    <submittedName>
        <fullName evidence="4">Peptidoglycan hydrolase CwlO-like protein</fullName>
    </submittedName>
</protein>
<gene>
    <name evidence="4" type="ORF">EDF64_11475</name>
</gene>
<sequence length="397" mass="41004">MRLSPSRGLFVAAAVVVGALVAPVVTAAPATATEYPSWQDVQHAKGNEQTKNAEISRVQAALQTAQAAAAAKSQAALDASAKADDAEADLSAATQAATSLQAQADQATKTADRAQQRAGQLAANLYRDGSSNQMTTRIATAKDPRQLLYQLGALDQLSSTWAGVMDDASVAAKTASSLHAQATRAEHERADLADAAETKATAAKDAEAAANAAVDDTQEHSDELYAQLASLKNTTAQTEERYALGQKVAAQKAEQQRKREAAAEAAANTTVPTGSSASSGGSGTSYPSTGGVVVDPAGAQAYARSALASFGWGSDQFGCLQSLWTQESGWRANALNASSGAYGIPQSLPADKMSAAGPDWRTNAATQINWGLAYIKSAYGSPCAAWGHEMGVNPHWY</sequence>
<keyword evidence="3" id="KW-0732">Signal</keyword>
<dbReference type="InterPro" id="IPR023346">
    <property type="entry name" value="Lysozyme-like_dom_sf"/>
</dbReference>
<keyword evidence="1" id="KW-0175">Coiled coil</keyword>
<comment type="caution">
    <text evidence="4">The sequence shown here is derived from an EMBL/GenBank/DDBJ whole genome shotgun (WGS) entry which is preliminary data.</text>
</comment>
<evidence type="ECO:0000313" key="4">
    <source>
        <dbReference type="EMBL" id="TDN41995.1"/>
    </source>
</evidence>
<feature type="chain" id="PRO_5020747406" evidence="3">
    <location>
        <begin position="28"/>
        <end position="397"/>
    </location>
</feature>
<feature type="region of interest" description="Disordered" evidence="2">
    <location>
        <begin position="255"/>
        <end position="286"/>
    </location>
</feature>
<evidence type="ECO:0000256" key="2">
    <source>
        <dbReference type="SAM" id="MobiDB-lite"/>
    </source>
</evidence>
<keyword evidence="4" id="KW-0378">Hydrolase</keyword>
<feature type="compositionally biased region" description="Low complexity" evidence="2">
    <location>
        <begin position="263"/>
        <end position="286"/>
    </location>
</feature>
<dbReference type="EMBL" id="SNVW01000014">
    <property type="protein sequence ID" value="TDN41995.1"/>
    <property type="molecule type" value="Genomic_DNA"/>
</dbReference>
<dbReference type="AlphaFoldDB" id="A0A4R6DBY6"/>